<dbReference type="AlphaFoldDB" id="A0A316DMW1"/>
<dbReference type="EMBL" id="QGGP01000003">
    <property type="protein sequence ID" value="PWK19096.1"/>
    <property type="molecule type" value="Genomic_DNA"/>
</dbReference>
<protein>
    <submittedName>
        <fullName evidence="1">Uncharacterized protein</fullName>
    </submittedName>
</protein>
<gene>
    <name evidence="1" type="ORF">LX78_01574</name>
</gene>
<dbReference type="OrthoDB" id="1450319at2"/>
<evidence type="ECO:0000313" key="2">
    <source>
        <dbReference type="Proteomes" id="UP000245430"/>
    </source>
</evidence>
<reference evidence="1 2" key="1">
    <citation type="submission" date="2018-05" db="EMBL/GenBank/DDBJ databases">
        <title>Genomic Encyclopedia of Archaeal and Bacterial Type Strains, Phase II (KMG-II): from individual species to whole genera.</title>
        <authorList>
            <person name="Goeker M."/>
        </authorList>
    </citation>
    <scope>NUCLEOTIDE SEQUENCE [LARGE SCALE GENOMIC DNA]</scope>
    <source>
        <strain evidence="1 2">DSM 22637</strain>
    </source>
</reference>
<accession>A0A316DMW1</accession>
<sequence length="85" mass="10153">MITNSSQYKQKYLQQFKNLTDNELVEEFNCKVGIKYFNFAIQGFMDAMREELIRRKIDYSEIGHENSMSYTNKVKIVNCKIIKEI</sequence>
<proteinExistence type="predicted"/>
<comment type="caution">
    <text evidence="1">The sequence shown here is derived from an EMBL/GenBank/DDBJ whole genome shotgun (WGS) entry which is preliminary data.</text>
</comment>
<dbReference type="RefSeq" id="WP_109682097.1">
    <property type="nucleotide sequence ID" value="NZ_QGGP01000003.1"/>
</dbReference>
<dbReference type="Proteomes" id="UP000245430">
    <property type="component" value="Unassembled WGS sequence"/>
</dbReference>
<evidence type="ECO:0000313" key="1">
    <source>
        <dbReference type="EMBL" id="PWK19096.1"/>
    </source>
</evidence>
<organism evidence="1 2">
    <name type="scientific">Xanthomarina spongicola</name>
    <dbReference type="NCBI Taxonomy" id="570520"/>
    <lineage>
        <taxon>Bacteria</taxon>
        <taxon>Pseudomonadati</taxon>
        <taxon>Bacteroidota</taxon>
        <taxon>Flavobacteriia</taxon>
        <taxon>Flavobacteriales</taxon>
        <taxon>Flavobacteriaceae</taxon>
        <taxon>Xanthomarina</taxon>
    </lineage>
</organism>
<name>A0A316DMW1_9FLAO</name>
<keyword evidence="2" id="KW-1185">Reference proteome</keyword>